<dbReference type="GO" id="GO:0005543">
    <property type="term" value="F:phospholipid binding"/>
    <property type="evidence" value="ECO:0007669"/>
    <property type="project" value="TreeGrafter"/>
</dbReference>
<keyword evidence="4 10" id="KW-0444">Lipid biosynthesis</keyword>
<comment type="caution">
    <text evidence="11">The sequence shown here is derived from an EMBL/GenBank/DDBJ whole genome shotgun (WGS) entry which is preliminary data.</text>
</comment>
<organism evidence="11 12">
    <name type="scientific">Dethiosulfatarculus sandiegensis</name>
    <dbReference type="NCBI Taxonomy" id="1429043"/>
    <lineage>
        <taxon>Bacteria</taxon>
        <taxon>Pseudomonadati</taxon>
        <taxon>Thermodesulfobacteriota</taxon>
        <taxon>Desulfarculia</taxon>
        <taxon>Desulfarculales</taxon>
        <taxon>Desulfarculaceae</taxon>
        <taxon>Dethiosulfatarculus</taxon>
    </lineage>
</organism>
<dbReference type="SUPFAM" id="SSF53756">
    <property type="entry name" value="UDP-Glycosyltransferase/glycogen phosphorylase"/>
    <property type="match status" value="1"/>
</dbReference>
<evidence type="ECO:0000313" key="11">
    <source>
        <dbReference type="EMBL" id="KIX12897.1"/>
    </source>
</evidence>
<dbReference type="EMBL" id="AZAC01000021">
    <property type="protein sequence ID" value="KIX12897.1"/>
    <property type="molecule type" value="Genomic_DNA"/>
</dbReference>
<keyword evidence="5 10" id="KW-0441">Lipid A biosynthesis</keyword>
<evidence type="ECO:0000256" key="8">
    <source>
        <dbReference type="ARBA" id="ARBA00023098"/>
    </source>
</evidence>
<keyword evidence="6 10" id="KW-0328">Glycosyltransferase</keyword>
<proteinExistence type="inferred from homology"/>
<dbReference type="Pfam" id="PF02684">
    <property type="entry name" value="LpxB"/>
    <property type="match status" value="1"/>
</dbReference>
<dbReference type="GO" id="GO:0009245">
    <property type="term" value="P:lipid A biosynthetic process"/>
    <property type="evidence" value="ECO:0007669"/>
    <property type="project" value="UniProtKB-UniRule"/>
</dbReference>
<dbReference type="NCBIfam" id="TIGR00215">
    <property type="entry name" value="lpxB"/>
    <property type="match status" value="1"/>
</dbReference>
<dbReference type="PATRIC" id="fig|1429043.3.peg.3512"/>
<comment type="pathway">
    <text evidence="10">Bacterial outer membrane biogenesis; LPS lipid A biosynthesis.</text>
</comment>
<dbReference type="PANTHER" id="PTHR30372:SF4">
    <property type="entry name" value="LIPID-A-DISACCHARIDE SYNTHASE, MITOCHONDRIAL-RELATED"/>
    <property type="match status" value="1"/>
</dbReference>
<evidence type="ECO:0000256" key="7">
    <source>
        <dbReference type="ARBA" id="ARBA00022679"/>
    </source>
</evidence>
<dbReference type="AlphaFoldDB" id="A0A0D2GD63"/>
<comment type="similarity">
    <text evidence="10">Belongs to the LpxB family.</text>
</comment>
<evidence type="ECO:0000256" key="5">
    <source>
        <dbReference type="ARBA" id="ARBA00022556"/>
    </source>
</evidence>
<dbReference type="EC" id="2.4.1.182" evidence="2 10"/>
<evidence type="ECO:0000256" key="3">
    <source>
        <dbReference type="ARBA" id="ARBA00020902"/>
    </source>
</evidence>
<evidence type="ECO:0000256" key="1">
    <source>
        <dbReference type="ARBA" id="ARBA00002056"/>
    </source>
</evidence>
<dbReference type="FunCoup" id="A0A0D2GD63">
    <property type="interactions" value="339"/>
</dbReference>
<keyword evidence="8 10" id="KW-0443">Lipid metabolism</keyword>
<dbReference type="STRING" id="1429043.X474_16570"/>
<reference evidence="11 12" key="1">
    <citation type="submission" date="2013-11" db="EMBL/GenBank/DDBJ databases">
        <title>Metagenomic analysis of a methanogenic consortium involved in long chain n-alkane degradation.</title>
        <authorList>
            <person name="Davidova I.A."/>
            <person name="Callaghan A.V."/>
            <person name="Wawrik B."/>
            <person name="Pruitt S."/>
            <person name="Marks C."/>
            <person name="Duncan K.E."/>
            <person name="Suflita J.M."/>
        </authorList>
    </citation>
    <scope>NUCLEOTIDE SEQUENCE [LARGE SCALE GENOMIC DNA]</scope>
    <source>
        <strain evidence="11 12">SPR</strain>
    </source>
</reference>
<name>A0A0D2GD63_9BACT</name>
<dbReference type="Proteomes" id="UP000032233">
    <property type="component" value="Unassembled WGS sequence"/>
</dbReference>
<sequence length="376" mass="41462">MVLVAGEASGDFLGAKLALALKREVPGIRLSGMGGQAMAGAGVEMVQRSEELALVGIVEVLPKLGLILRTLREMKRHLAQTRPDLLILIDFPDFNFRLGKAAAKLGIKVLYYVCPQVWAWRRKRAKDMAGFVNRLAAIFPFEEKFMSELAPELRSDFVGHPLLDQAEPHRSETDFWPLPDNCLPVGILPGSRHSEITRILPVMFEAARIMRQKRPELCFVLPLAPGLKTRALEPYLDKAPEGLTILPGKSRMVMEKTKVLLVASGTATLEAALVGTPFVVVYKTGWINYFLAKSLVKVEFIAMPNLVAGREVVRELIQAEATGENLAQEALKLLEPGRARQEMKEGLQEIRLSMGGPGASRATALIAKEMIEEYGD</sequence>
<comment type="catalytic activity">
    <reaction evidence="9 10">
        <text>a lipid X + a UDP-2-N,3-O-bis[(3R)-3-hydroxyacyl]-alpha-D-glucosamine = a lipid A disaccharide + UDP + H(+)</text>
        <dbReference type="Rhea" id="RHEA:67828"/>
        <dbReference type="ChEBI" id="CHEBI:15378"/>
        <dbReference type="ChEBI" id="CHEBI:58223"/>
        <dbReference type="ChEBI" id="CHEBI:137748"/>
        <dbReference type="ChEBI" id="CHEBI:176338"/>
        <dbReference type="ChEBI" id="CHEBI:176343"/>
        <dbReference type="EC" id="2.4.1.182"/>
    </reaction>
</comment>
<evidence type="ECO:0000256" key="4">
    <source>
        <dbReference type="ARBA" id="ARBA00022516"/>
    </source>
</evidence>
<keyword evidence="7 10" id="KW-0808">Transferase</keyword>
<dbReference type="GO" id="GO:0008915">
    <property type="term" value="F:lipid-A-disaccharide synthase activity"/>
    <property type="evidence" value="ECO:0007669"/>
    <property type="project" value="UniProtKB-UniRule"/>
</dbReference>
<evidence type="ECO:0000256" key="9">
    <source>
        <dbReference type="ARBA" id="ARBA00048975"/>
    </source>
</evidence>
<keyword evidence="12" id="KW-1185">Reference proteome</keyword>
<dbReference type="HAMAP" id="MF_00392">
    <property type="entry name" value="LpxB"/>
    <property type="match status" value="1"/>
</dbReference>
<dbReference type="InParanoid" id="A0A0D2GD63"/>
<comment type="function">
    <text evidence="1 10">Condensation of UDP-2,3-diacylglucosamine and 2,3-diacylglucosamine-1-phosphate to form lipid A disaccharide, a precursor of lipid A, a phosphorylated glycolipid that anchors the lipopolysaccharide to the outer membrane of the cell.</text>
</comment>
<evidence type="ECO:0000256" key="10">
    <source>
        <dbReference type="HAMAP-Rule" id="MF_00392"/>
    </source>
</evidence>
<dbReference type="GO" id="GO:0016020">
    <property type="term" value="C:membrane"/>
    <property type="evidence" value="ECO:0007669"/>
    <property type="project" value="GOC"/>
</dbReference>
<accession>A0A0D2GD63</accession>
<dbReference type="UniPathway" id="UPA00973"/>
<dbReference type="PANTHER" id="PTHR30372">
    <property type="entry name" value="LIPID-A-DISACCHARIDE SYNTHASE"/>
    <property type="match status" value="1"/>
</dbReference>
<gene>
    <name evidence="10" type="primary">lpxB</name>
    <name evidence="11" type="ORF">X474_16570</name>
</gene>
<dbReference type="InterPro" id="IPR003835">
    <property type="entry name" value="Glyco_trans_19"/>
</dbReference>
<protein>
    <recommendedName>
        <fullName evidence="3 10">Lipid-A-disaccharide synthase</fullName>
        <ecNumber evidence="2 10">2.4.1.182</ecNumber>
    </recommendedName>
</protein>
<evidence type="ECO:0000256" key="2">
    <source>
        <dbReference type="ARBA" id="ARBA00012687"/>
    </source>
</evidence>
<evidence type="ECO:0000313" key="12">
    <source>
        <dbReference type="Proteomes" id="UP000032233"/>
    </source>
</evidence>
<evidence type="ECO:0000256" key="6">
    <source>
        <dbReference type="ARBA" id="ARBA00022676"/>
    </source>
</evidence>